<gene>
    <name evidence="6" type="ORF">CROS1456_LOCUS7991</name>
    <name evidence="7" type="ORF">HKI87_02g10190</name>
</gene>
<dbReference type="InterPro" id="IPR001005">
    <property type="entry name" value="SANT/Myb"/>
</dbReference>
<dbReference type="SUPFAM" id="SSF46689">
    <property type="entry name" value="Homeodomain-like"/>
    <property type="match status" value="1"/>
</dbReference>
<name>A0A7S3CH73_9CHLO</name>
<feature type="region of interest" description="Disordered" evidence="4">
    <location>
        <begin position="163"/>
        <end position="191"/>
    </location>
</feature>
<dbReference type="InterPro" id="IPR006447">
    <property type="entry name" value="Myb_dom_plants"/>
</dbReference>
<keyword evidence="3" id="KW-0539">Nucleus</keyword>
<dbReference type="PANTHER" id="PTHR31442">
    <property type="entry name" value="HOMEODOMAIN-LIKE SUPERFAMILY PROTEIN-RELATED"/>
    <property type="match status" value="1"/>
</dbReference>
<dbReference type="GO" id="GO:0005634">
    <property type="term" value="C:nucleus"/>
    <property type="evidence" value="ECO:0007669"/>
    <property type="project" value="TreeGrafter"/>
</dbReference>
<dbReference type="GO" id="GO:0003677">
    <property type="term" value="F:DNA binding"/>
    <property type="evidence" value="ECO:0007669"/>
    <property type="project" value="InterPro"/>
</dbReference>
<dbReference type="InterPro" id="IPR009057">
    <property type="entry name" value="Homeodomain-like_sf"/>
</dbReference>
<dbReference type="FunFam" id="1.10.10.60:FF:000007">
    <property type="entry name" value="Two-component response regulator"/>
    <property type="match status" value="1"/>
</dbReference>
<dbReference type="InterPro" id="IPR044841">
    <property type="entry name" value="LUX/BOA-like"/>
</dbReference>
<evidence type="ECO:0000313" key="8">
    <source>
        <dbReference type="Proteomes" id="UP001472866"/>
    </source>
</evidence>
<dbReference type="InterPro" id="IPR017930">
    <property type="entry name" value="Myb_dom"/>
</dbReference>
<reference evidence="7 8" key="2">
    <citation type="submission" date="2024-03" db="EMBL/GenBank/DDBJ databases">
        <title>Complete genome sequence of the green alga Chloropicon roscoffensis RCC1871.</title>
        <authorList>
            <person name="Lemieux C."/>
            <person name="Pombert J.-F."/>
            <person name="Otis C."/>
            <person name="Turmel M."/>
        </authorList>
    </citation>
    <scope>NUCLEOTIDE SEQUENCE [LARGE SCALE GENOMIC DNA]</scope>
    <source>
        <strain evidence="7 8">RCC1871</strain>
    </source>
</reference>
<evidence type="ECO:0000259" key="5">
    <source>
        <dbReference type="PROSITE" id="PS51294"/>
    </source>
</evidence>
<dbReference type="GO" id="GO:0003700">
    <property type="term" value="F:DNA-binding transcription factor activity"/>
    <property type="evidence" value="ECO:0007669"/>
    <property type="project" value="InterPro"/>
</dbReference>
<keyword evidence="2" id="KW-0804">Transcription</keyword>
<feature type="domain" description="HTH myb-type" evidence="5">
    <location>
        <begin position="103"/>
        <end position="154"/>
    </location>
</feature>
<organism evidence="6">
    <name type="scientific">Chloropicon roscoffensis</name>
    <dbReference type="NCBI Taxonomy" id="1461544"/>
    <lineage>
        <taxon>Eukaryota</taxon>
        <taxon>Viridiplantae</taxon>
        <taxon>Chlorophyta</taxon>
        <taxon>Chloropicophyceae</taxon>
        <taxon>Chloropicales</taxon>
        <taxon>Chloropicaceae</taxon>
        <taxon>Chloropicon</taxon>
    </lineage>
</organism>
<dbReference type="EMBL" id="CP151502">
    <property type="protein sequence ID" value="WZN59493.1"/>
    <property type="molecule type" value="Genomic_DNA"/>
</dbReference>
<evidence type="ECO:0000256" key="2">
    <source>
        <dbReference type="ARBA" id="ARBA00023163"/>
    </source>
</evidence>
<dbReference type="Pfam" id="PF00249">
    <property type="entry name" value="Myb_DNA-binding"/>
    <property type="match status" value="1"/>
</dbReference>
<dbReference type="EMBL" id="HBHZ01010385">
    <property type="protein sequence ID" value="CAE0194900.1"/>
    <property type="molecule type" value="Transcribed_RNA"/>
</dbReference>
<evidence type="ECO:0000313" key="6">
    <source>
        <dbReference type="EMBL" id="CAE0194900.1"/>
    </source>
</evidence>
<evidence type="ECO:0000256" key="1">
    <source>
        <dbReference type="ARBA" id="ARBA00023015"/>
    </source>
</evidence>
<proteinExistence type="predicted"/>
<dbReference type="NCBIfam" id="TIGR01557">
    <property type="entry name" value="myb_SHAQKYF"/>
    <property type="match status" value="1"/>
</dbReference>
<accession>A0A7S3CH73</accession>
<dbReference type="Gene3D" id="1.10.10.60">
    <property type="entry name" value="Homeodomain-like"/>
    <property type="match status" value="1"/>
</dbReference>
<keyword evidence="8" id="KW-1185">Reference proteome</keyword>
<sequence length="191" mass="21239">MMQQPLFRPGQDVFPPILHECFDIRPVKASEPSTSISFQASLQAQMLSQAQLHAHAQMMNMMSQSLVHHTHSFGQTISQQTRVPEEEEEAMVGMAMKRPRLIWTRQLHERFVEAVNKMGVDQAVPKAIMQSMNVKGITRENVASHLQKYRAQLKKTAAAQAAAKAEAAAKEGKQEGEKDKLVGEAQAAPVI</sequence>
<evidence type="ECO:0000256" key="4">
    <source>
        <dbReference type="SAM" id="MobiDB-lite"/>
    </source>
</evidence>
<dbReference type="PANTHER" id="PTHR31442:SF29">
    <property type="entry name" value="HOMEODOMAIN-LIKE SUPERFAMILY PROTEIN"/>
    <property type="match status" value="1"/>
</dbReference>
<evidence type="ECO:0000256" key="3">
    <source>
        <dbReference type="ARBA" id="ARBA00023242"/>
    </source>
</evidence>
<reference evidence="6" key="1">
    <citation type="submission" date="2021-01" db="EMBL/GenBank/DDBJ databases">
        <authorList>
            <person name="Corre E."/>
            <person name="Pelletier E."/>
            <person name="Niang G."/>
            <person name="Scheremetjew M."/>
            <person name="Finn R."/>
            <person name="Kale V."/>
            <person name="Holt S."/>
            <person name="Cochrane G."/>
            <person name="Meng A."/>
            <person name="Brown T."/>
            <person name="Cohen L."/>
        </authorList>
    </citation>
    <scope>NUCLEOTIDE SEQUENCE</scope>
    <source>
        <strain evidence="6">RCC1871</strain>
    </source>
</reference>
<protein>
    <submittedName>
        <fullName evidence="7">HTH myb-type domain-containing protein</fullName>
    </submittedName>
</protein>
<dbReference type="Proteomes" id="UP001472866">
    <property type="component" value="Chromosome 02"/>
</dbReference>
<dbReference type="PROSITE" id="PS51294">
    <property type="entry name" value="HTH_MYB"/>
    <property type="match status" value="1"/>
</dbReference>
<keyword evidence="1" id="KW-0805">Transcription regulation</keyword>
<dbReference type="AlphaFoldDB" id="A0A7S3CH73"/>
<feature type="compositionally biased region" description="Basic and acidic residues" evidence="4">
    <location>
        <begin position="167"/>
        <end position="182"/>
    </location>
</feature>
<evidence type="ECO:0000313" key="7">
    <source>
        <dbReference type="EMBL" id="WZN59493.1"/>
    </source>
</evidence>